<feature type="transmembrane region" description="Helical" evidence="1">
    <location>
        <begin position="35"/>
        <end position="57"/>
    </location>
</feature>
<feature type="transmembrane region" description="Helical" evidence="1">
    <location>
        <begin position="332"/>
        <end position="349"/>
    </location>
</feature>
<name>A0A4Q2EI00_9ACTN</name>
<feature type="transmembrane region" description="Helical" evidence="1">
    <location>
        <begin position="296"/>
        <end position="312"/>
    </location>
</feature>
<dbReference type="Proteomes" id="UP000290624">
    <property type="component" value="Unassembled WGS sequence"/>
</dbReference>
<keyword evidence="3" id="KW-1185">Reference proteome</keyword>
<reference evidence="2 3" key="1">
    <citation type="submission" date="2018-01" db="EMBL/GenBank/DDBJ databases">
        <title>Lactibacter flavus gen. nov., sp. nov., a novel bacterium of the family Propionibacteriaceae isolated from raw milk and dairy products.</title>
        <authorList>
            <person name="Wenning M."/>
            <person name="Breitenwieser F."/>
            <person name="Huptas C."/>
            <person name="von Neubeck M."/>
            <person name="Busse H.-J."/>
            <person name="Scherer S."/>
        </authorList>
    </citation>
    <scope>NUCLEOTIDE SEQUENCE [LARGE SCALE GENOMIC DNA]</scope>
    <source>
        <strain evidence="2 3">VG341</strain>
    </source>
</reference>
<keyword evidence="1" id="KW-0812">Transmembrane</keyword>
<organism evidence="2 3">
    <name type="scientific">Propioniciclava flava</name>
    <dbReference type="NCBI Taxonomy" id="2072026"/>
    <lineage>
        <taxon>Bacteria</taxon>
        <taxon>Bacillati</taxon>
        <taxon>Actinomycetota</taxon>
        <taxon>Actinomycetes</taxon>
        <taxon>Propionibacteriales</taxon>
        <taxon>Propionibacteriaceae</taxon>
        <taxon>Propioniciclava</taxon>
    </lineage>
</organism>
<dbReference type="InterPro" id="IPR046671">
    <property type="entry name" value="DUF6541"/>
</dbReference>
<feature type="transmembrane region" description="Helical" evidence="1">
    <location>
        <begin position="166"/>
        <end position="186"/>
    </location>
</feature>
<proteinExistence type="predicted"/>
<feature type="transmembrane region" description="Helical" evidence="1">
    <location>
        <begin position="244"/>
        <end position="266"/>
    </location>
</feature>
<feature type="transmembrane region" description="Helical" evidence="1">
    <location>
        <begin position="192"/>
        <end position="211"/>
    </location>
</feature>
<feature type="transmembrane region" description="Helical" evidence="1">
    <location>
        <begin position="218"/>
        <end position="238"/>
    </location>
</feature>
<feature type="transmembrane region" description="Helical" evidence="1">
    <location>
        <begin position="441"/>
        <end position="463"/>
    </location>
</feature>
<dbReference type="EMBL" id="PPCV01000002">
    <property type="protein sequence ID" value="RXW32939.1"/>
    <property type="molecule type" value="Genomic_DNA"/>
</dbReference>
<gene>
    <name evidence="2" type="ORF">C1706_03415</name>
</gene>
<feature type="transmembrane region" description="Helical" evidence="1">
    <location>
        <begin position="401"/>
        <end position="421"/>
    </location>
</feature>
<feature type="transmembrane region" description="Helical" evidence="1">
    <location>
        <begin position="63"/>
        <end position="80"/>
    </location>
</feature>
<accession>A0A4Q2EI00</accession>
<evidence type="ECO:0000313" key="3">
    <source>
        <dbReference type="Proteomes" id="UP000290624"/>
    </source>
</evidence>
<keyword evidence="1" id="KW-0472">Membrane</keyword>
<keyword evidence="1" id="KW-1133">Transmembrane helix</keyword>
<sequence>MPWSALAGPLVYAIALLMLPGLVVALAAGRRGFAAVALAPALSVTTISVGGILGGFLGVPWGWWTPAALALLLAAAAWGAHRLLRGHNPRQDAGAGWRQEWPLWVGAAAGIVAWLRCLREIYVSPDTFSQLFDNIFHLSLVRYMAEAGTGSSFSVTAMDPGAASSFYPAAFHGYASLVFTVFPGSITVAMNAAIWTMLAVAWPLGCLYLAVTVTRSTGASLIGVGILSASFPGFPFLLLQWGILYPNILGLILLPVAIALSLEALGLGRSSRYDAQALVLGALVLPGLALSHPSTLLSLMAVVAAPILARAFREWKTLRDPQTPRRTSIVRLSLLLACLPVFAAVWLILRPGDAPWDPPLSRFEAVGQALLNAPFGPGPAWAVSALMLLGIVSAWRHGARWLVTSWIVVAVMWVVVSSGPANRWRELLTGGYYNDPYRVGALLAVVSLAVSALGLASCCTWLASQAARLPRGSASLWEAVVGVLVAAALTVATQPSTYMAQTLGRVADSHALSEGSWILTTDELALIHRIPQEVPPSAIIATNPWNGSSLVYAFTGIQTTTKHVFYTPTRDLDILQFSLDEATTNPIVCPAIRDMGVDYVLDFGDQEVTPQADHPFPGFDSLDTAPGFELVDREGSVALYRITACR</sequence>
<dbReference type="AlphaFoldDB" id="A0A4Q2EI00"/>
<evidence type="ECO:0000313" key="2">
    <source>
        <dbReference type="EMBL" id="RXW32939.1"/>
    </source>
</evidence>
<comment type="caution">
    <text evidence="2">The sequence shown here is derived from an EMBL/GenBank/DDBJ whole genome shotgun (WGS) entry which is preliminary data.</text>
</comment>
<dbReference type="Pfam" id="PF20176">
    <property type="entry name" value="DUF6541"/>
    <property type="match status" value="1"/>
</dbReference>
<feature type="transmembrane region" description="Helical" evidence="1">
    <location>
        <begin position="475"/>
        <end position="493"/>
    </location>
</feature>
<feature type="transmembrane region" description="Helical" evidence="1">
    <location>
        <begin position="6"/>
        <end position="28"/>
    </location>
</feature>
<evidence type="ECO:0000256" key="1">
    <source>
        <dbReference type="SAM" id="Phobius"/>
    </source>
</evidence>
<dbReference type="RefSeq" id="WP_129457840.1">
    <property type="nucleotide sequence ID" value="NZ_PPCV01000002.1"/>
</dbReference>
<feature type="transmembrane region" description="Helical" evidence="1">
    <location>
        <begin position="369"/>
        <end position="389"/>
    </location>
</feature>
<dbReference type="OrthoDB" id="3169698at2"/>
<protein>
    <submittedName>
        <fullName evidence="2">Uncharacterized protein</fullName>
    </submittedName>
</protein>